<dbReference type="InterPro" id="IPR050647">
    <property type="entry name" value="Plant_LRR-RLKs"/>
</dbReference>
<dbReference type="EMBL" id="KZ305019">
    <property type="protein sequence ID" value="PIA62567.1"/>
    <property type="molecule type" value="Genomic_DNA"/>
</dbReference>
<dbReference type="InterPro" id="IPR000719">
    <property type="entry name" value="Prot_kinase_dom"/>
</dbReference>
<keyword evidence="11 16" id="KW-0472">Membrane</keyword>
<sequence length="745" mass="82325">MELNHGLLTMARSIFIFLLVLLPISSGQLSSSERRILFRLQRVLEFPPALQGWTNWTDFCSLTPSSSLTIVCSGNHITELTVIGNKTSSPLFSPKPNEESFKVSEQTLSEKFSIDTFFTTLTKLSSLKVLSLVSLGLWGSLPPKINRLQSLQVLNLSSNFIYGEIPPEVTRLMNLQSLVLANNMFKGLVPDLSPLPVLEEIDVGGNFLGPKFPTLGNKVVSVVLKNNTFRSELPQELEIFVLLHRLDISYNDIIGRIPSALFSLPSLEYINLAGNGLMGALPANTSCSGALKFVDLSDNLLVGDLPSCIRYNSSTRAVMYRWNCLSTGNLKFQHPNSFCHEKALAVKPPMQEQKKRSSSKVGLLLGTIGAVLGGLMVLCLIAFIIFWKLGARETENNTSKNLVAGKSFNGLSPKLVTDARNVSSAMMFGALGLPQYHVFSLEEIEEATNNFNSSYLIEGSQGQMYKARLTDGSVAVVKCLKLKQKHSPHTLGRHMEVLSKLRHQHLVSILGHTLITHQEHPHAANTFLVFEYVSNGTLRSHLTDPRKREALKWPERMAVTIGVARGIQFLHSGVTPGLFGNNLKTENILLDENLKAKISNYNIPLSSMVESESPYNGDETANYHNSNMHSAEDGAPQDVYQLGSILLELITGKQITSQSQLDVHRTQLEQGLADSPSELHELVDASIRNTFAYESLRTTVEVTINCLSKDASQRPSIEDVLWNLQYSVQVQEGWMPSGESFSAQS</sequence>
<reference evidence="18 19" key="1">
    <citation type="submission" date="2017-09" db="EMBL/GenBank/DDBJ databases">
        <title>WGS assembly of Aquilegia coerulea Goldsmith.</title>
        <authorList>
            <person name="Hodges S."/>
            <person name="Kramer E."/>
            <person name="Nordborg M."/>
            <person name="Tomkins J."/>
            <person name="Borevitz J."/>
            <person name="Derieg N."/>
            <person name="Yan J."/>
            <person name="Mihaltcheva S."/>
            <person name="Hayes R.D."/>
            <person name="Rokhsar D."/>
        </authorList>
    </citation>
    <scope>NUCLEOTIDE SEQUENCE [LARGE SCALE GENOMIC DNA]</scope>
    <source>
        <strain evidence="19">cv. Goldsmith</strain>
    </source>
</reference>
<evidence type="ECO:0000256" key="9">
    <source>
        <dbReference type="ARBA" id="ARBA00022777"/>
    </source>
</evidence>
<keyword evidence="13" id="KW-0325">Glycoprotein</keyword>
<evidence type="ECO:0000256" key="11">
    <source>
        <dbReference type="ARBA" id="ARBA00023136"/>
    </source>
</evidence>
<evidence type="ECO:0000256" key="4">
    <source>
        <dbReference type="ARBA" id="ARBA00022614"/>
    </source>
</evidence>
<dbReference type="InterPro" id="IPR011009">
    <property type="entry name" value="Kinase-like_dom_sf"/>
</dbReference>
<comment type="catalytic activity">
    <reaction evidence="15">
        <text>L-seryl-[protein] + ATP = O-phospho-L-seryl-[protein] + ADP + H(+)</text>
        <dbReference type="Rhea" id="RHEA:17989"/>
        <dbReference type="Rhea" id="RHEA-COMP:9863"/>
        <dbReference type="Rhea" id="RHEA-COMP:11604"/>
        <dbReference type="ChEBI" id="CHEBI:15378"/>
        <dbReference type="ChEBI" id="CHEBI:29999"/>
        <dbReference type="ChEBI" id="CHEBI:30616"/>
        <dbReference type="ChEBI" id="CHEBI:83421"/>
        <dbReference type="ChEBI" id="CHEBI:456216"/>
        <dbReference type="EC" id="2.7.11.1"/>
    </reaction>
</comment>
<evidence type="ECO:0000256" key="15">
    <source>
        <dbReference type="ARBA" id="ARBA00048679"/>
    </source>
</evidence>
<dbReference type="GO" id="GO:0016020">
    <property type="term" value="C:membrane"/>
    <property type="evidence" value="ECO:0007669"/>
    <property type="project" value="UniProtKB-SubCell"/>
</dbReference>
<keyword evidence="12" id="KW-0675">Receptor</keyword>
<feature type="domain" description="Protein kinase" evidence="17">
    <location>
        <begin position="450"/>
        <end position="735"/>
    </location>
</feature>
<evidence type="ECO:0000256" key="1">
    <source>
        <dbReference type="ARBA" id="ARBA00004479"/>
    </source>
</evidence>
<dbReference type="Gene3D" id="1.10.510.10">
    <property type="entry name" value="Transferase(Phosphotransferase) domain 1"/>
    <property type="match status" value="1"/>
</dbReference>
<keyword evidence="10 16" id="KW-1133">Transmembrane helix</keyword>
<keyword evidence="6 16" id="KW-0812">Transmembrane</keyword>
<dbReference type="FunCoup" id="A0A2G5F3U2">
    <property type="interactions" value="958"/>
</dbReference>
<evidence type="ECO:0000256" key="7">
    <source>
        <dbReference type="ARBA" id="ARBA00022729"/>
    </source>
</evidence>
<evidence type="ECO:0000256" key="6">
    <source>
        <dbReference type="ARBA" id="ARBA00022692"/>
    </source>
</evidence>
<dbReference type="Gene3D" id="3.30.200.20">
    <property type="entry name" value="Phosphorylase Kinase, domain 1"/>
    <property type="match status" value="1"/>
</dbReference>
<keyword evidence="8" id="KW-0677">Repeat</keyword>
<evidence type="ECO:0000256" key="10">
    <source>
        <dbReference type="ARBA" id="ARBA00022989"/>
    </source>
</evidence>
<gene>
    <name evidence="18" type="ORF">AQUCO_00200523v1</name>
</gene>
<comment type="subcellular location">
    <subcellularLocation>
        <location evidence="1">Membrane</location>
        <topology evidence="1">Single-pass type I membrane protein</topology>
    </subcellularLocation>
</comment>
<evidence type="ECO:0000256" key="12">
    <source>
        <dbReference type="ARBA" id="ARBA00023170"/>
    </source>
</evidence>
<evidence type="ECO:0000256" key="3">
    <source>
        <dbReference type="ARBA" id="ARBA00022527"/>
    </source>
</evidence>
<organism evidence="18 19">
    <name type="scientific">Aquilegia coerulea</name>
    <name type="common">Rocky mountain columbine</name>
    <dbReference type="NCBI Taxonomy" id="218851"/>
    <lineage>
        <taxon>Eukaryota</taxon>
        <taxon>Viridiplantae</taxon>
        <taxon>Streptophyta</taxon>
        <taxon>Embryophyta</taxon>
        <taxon>Tracheophyta</taxon>
        <taxon>Spermatophyta</taxon>
        <taxon>Magnoliopsida</taxon>
        <taxon>Ranunculales</taxon>
        <taxon>Ranunculaceae</taxon>
        <taxon>Thalictroideae</taxon>
        <taxon>Aquilegia</taxon>
    </lineage>
</organism>
<dbReference type="InterPro" id="IPR001611">
    <property type="entry name" value="Leu-rich_rpt"/>
</dbReference>
<dbReference type="AlphaFoldDB" id="A0A2G5F3U2"/>
<keyword evidence="9" id="KW-0418">Kinase</keyword>
<dbReference type="Pfam" id="PF00560">
    <property type="entry name" value="LRR_1"/>
    <property type="match status" value="2"/>
</dbReference>
<protein>
    <recommendedName>
        <fullName evidence="2">non-specific serine/threonine protein kinase</fullName>
        <ecNumber evidence="2">2.7.11.1</ecNumber>
    </recommendedName>
</protein>
<comment type="catalytic activity">
    <reaction evidence="14">
        <text>L-threonyl-[protein] + ATP = O-phospho-L-threonyl-[protein] + ADP + H(+)</text>
        <dbReference type="Rhea" id="RHEA:46608"/>
        <dbReference type="Rhea" id="RHEA-COMP:11060"/>
        <dbReference type="Rhea" id="RHEA-COMP:11605"/>
        <dbReference type="ChEBI" id="CHEBI:15378"/>
        <dbReference type="ChEBI" id="CHEBI:30013"/>
        <dbReference type="ChEBI" id="CHEBI:30616"/>
        <dbReference type="ChEBI" id="CHEBI:61977"/>
        <dbReference type="ChEBI" id="CHEBI:456216"/>
        <dbReference type="EC" id="2.7.11.1"/>
    </reaction>
</comment>
<dbReference type="FunFam" id="1.10.510.10:FF:000431">
    <property type="entry name" value="Putative inactive leucine-rich repeat receptor-like protein kinase"/>
    <property type="match status" value="1"/>
</dbReference>
<evidence type="ECO:0000256" key="8">
    <source>
        <dbReference type="ARBA" id="ARBA00022737"/>
    </source>
</evidence>
<dbReference type="OrthoDB" id="676979at2759"/>
<dbReference type="FunFam" id="3.80.10.10:FF:000673">
    <property type="entry name" value="Probable LRR receptor-like serine/threonine-protein kinase At2g02780"/>
    <property type="match status" value="1"/>
</dbReference>
<dbReference type="Proteomes" id="UP000230069">
    <property type="component" value="Unassembled WGS sequence"/>
</dbReference>
<dbReference type="GO" id="GO:0004674">
    <property type="term" value="F:protein serine/threonine kinase activity"/>
    <property type="evidence" value="ECO:0007669"/>
    <property type="project" value="UniProtKB-KW"/>
</dbReference>
<keyword evidence="3" id="KW-0723">Serine/threonine-protein kinase</keyword>
<dbReference type="SUPFAM" id="SSF52058">
    <property type="entry name" value="L domain-like"/>
    <property type="match status" value="1"/>
</dbReference>
<evidence type="ECO:0000313" key="19">
    <source>
        <dbReference type="Proteomes" id="UP000230069"/>
    </source>
</evidence>
<dbReference type="GO" id="GO:0005524">
    <property type="term" value="F:ATP binding"/>
    <property type="evidence" value="ECO:0007669"/>
    <property type="project" value="InterPro"/>
</dbReference>
<dbReference type="EC" id="2.7.11.1" evidence="2"/>
<dbReference type="STRING" id="218851.A0A2G5F3U2"/>
<keyword evidence="5" id="KW-0808">Transferase</keyword>
<evidence type="ECO:0000256" key="2">
    <source>
        <dbReference type="ARBA" id="ARBA00012513"/>
    </source>
</evidence>
<feature type="transmembrane region" description="Helical" evidence="16">
    <location>
        <begin position="6"/>
        <end position="25"/>
    </location>
</feature>
<keyword evidence="4" id="KW-0433">Leucine-rich repeat</keyword>
<dbReference type="Pfam" id="PF00069">
    <property type="entry name" value="Pkinase"/>
    <property type="match status" value="1"/>
</dbReference>
<dbReference type="PANTHER" id="PTHR48056:SF74">
    <property type="entry name" value="PROTEIN KINASE DOMAIN-CONTAINING PROTEIN"/>
    <property type="match status" value="1"/>
</dbReference>
<keyword evidence="7" id="KW-0732">Signal</keyword>
<dbReference type="PROSITE" id="PS50011">
    <property type="entry name" value="PROTEIN_KINASE_DOM"/>
    <property type="match status" value="1"/>
</dbReference>
<feature type="transmembrane region" description="Helical" evidence="16">
    <location>
        <begin position="361"/>
        <end position="387"/>
    </location>
</feature>
<evidence type="ECO:0000256" key="14">
    <source>
        <dbReference type="ARBA" id="ARBA00047899"/>
    </source>
</evidence>
<evidence type="ECO:0000259" key="17">
    <source>
        <dbReference type="PROSITE" id="PS50011"/>
    </source>
</evidence>
<name>A0A2G5F3U2_AQUCA</name>
<dbReference type="InterPro" id="IPR032675">
    <property type="entry name" value="LRR_dom_sf"/>
</dbReference>
<accession>A0A2G5F3U2</accession>
<evidence type="ECO:0000313" key="18">
    <source>
        <dbReference type="EMBL" id="PIA62567.1"/>
    </source>
</evidence>
<dbReference type="SUPFAM" id="SSF56112">
    <property type="entry name" value="Protein kinase-like (PK-like)"/>
    <property type="match status" value="1"/>
</dbReference>
<keyword evidence="19" id="KW-1185">Reference proteome</keyword>
<dbReference type="PANTHER" id="PTHR48056">
    <property type="entry name" value="LRR RECEPTOR-LIKE SERINE/THREONINE-PROTEIN KINASE-RELATED"/>
    <property type="match status" value="1"/>
</dbReference>
<dbReference type="Gene3D" id="3.80.10.10">
    <property type="entry name" value="Ribonuclease Inhibitor"/>
    <property type="match status" value="2"/>
</dbReference>
<evidence type="ECO:0000256" key="16">
    <source>
        <dbReference type="SAM" id="Phobius"/>
    </source>
</evidence>
<evidence type="ECO:0000256" key="5">
    <source>
        <dbReference type="ARBA" id="ARBA00022679"/>
    </source>
</evidence>
<evidence type="ECO:0000256" key="13">
    <source>
        <dbReference type="ARBA" id="ARBA00023180"/>
    </source>
</evidence>
<dbReference type="GO" id="GO:0033612">
    <property type="term" value="F:receptor serine/threonine kinase binding"/>
    <property type="evidence" value="ECO:0007669"/>
    <property type="project" value="TreeGrafter"/>
</dbReference>
<proteinExistence type="predicted"/>
<dbReference type="InParanoid" id="A0A2G5F3U2"/>